<keyword evidence="3" id="KW-1185">Reference proteome</keyword>
<keyword evidence="1" id="KW-0732">Signal</keyword>
<gene>
    <name evidence="2" type="ORF">I596_1344</name>
</gene>
<dbReference type="RefSeq" id="WP_067645533.1">
    <property type="nucleotide sequence ID" value="NZ_CP015249.1"/>
</dbReference>
<accession>A0A160DUJ5</accession>
<dbReference type="STRING" id="1300342.I596_1344"/>
<reference evidence="2 3" key="1">
    <citation type="submission" date="2016-04" db="EMBL/GenBank/DDBJ databases">
        <title>Complete genome sequence of Dokdonella koreensis DS-123T.</title>
        <authorList>
            <person name="Kim J.F."/>
            <person name="Lee H."/>
            <person name="Kwak M.-J."/>
        </authorList>
    </citation>
    <scope>NUCLEOTIDE SEQUENCE [LARGE SCALE GENOMIC DNA]</scope>
    <source>
        <strain evidence="2 3">DS-123</strain>
    </source>
</reference>
<sequence length="158" mass="16842">MKAFATFMIFSCALLGAPAQAENWTRIEDTDQAFWDADARLEVDLDSVRAVDVADAKDADGNALAGPFYVATRRAVLSASAQESMRYDSEIAAEYYSCAGAEPLRTVNGSVLAAEIAGGKQKIKYQGGPGETYLFGPAQTGWQSNLQALVCARAKSTS</sequence>
<name>A0A160DUJ5_9GAMM</name>
<dbReference type="EMBL" id="CP015249">
    <property type="protein sequence ID" value="ANB17373.1"/>
    <property type="molecule type" value="Genomic_DNA"/>
</dbReference>
<proteinExistence type="predicted"/>
<dbReference type="Proteomes" id="UP000076830">
    <property type="component" value="Chromosome"/>
</dbReference>
<protein>
    <submittedName>
        <fullName evidence="2">Uncharacterized protein</fullName>
    </submittedName>
</protein>
<organism evidence="2 3">
    <name type="scientific">Dokdonella koreensis DS-123</name>
    <dbReference type="NCBI Taxonomy" id="1300342"/>
    <lineage>
        <taxon>Bacteria</taxon>
        <taxon>Pseudomonadati</taxon>
        <taxon>Pseudomonadota</taxon>
        <taxon>Gammaproteobacteria</taxon>
        <taxon>Lysobacterales</taxon>
        <taxon>Rhodanobacteraceae</taxon>
        <taxon>Dokdonella</taxon>
    </lineage>
</organism>
<dbReference type="AlphaFoldDB" id="A0A160DUJ5"/>
<evidence type="ECO:0000313" key="3">
    <source>
        <dbReference type="Proteomes" id="UP000076830"/>
    </source>
</evidence>
<evidence type="ECO:0000313" key="2">
    <source>
        <dbReference type="EMBL" id="ANB17373.1"/>
    </source>
</evidence>
<dbReference type="KEGG" id="dko:I596_1344"/>
<feature type="chain" id="PRO_5007813465" evidence="1">
    <location>
        <begin position="22"/>
        <end position="158"/>
    </location>
</feature>
<feature type="signal peptide" evidence="1">
    <location>
        <begin position="1"/>
        <end position="21"/>
    </location>
</feature>
<evidence type="ECO:0000256" key="1">
    <source>
        <dbReference type="SAM" id="SignalP"/>
    </source>
</evidence>